<dbReference type="GO" id="GO:0043531">
    <property type="term" value="F:ADP binding"/>
    <property type="evidence" value="ECO:0007669"/>
    <property type="project" value="InterPro"/>
</dbReference>
<dbReference type="OrthoDB" id="695770at2759"/>
<dbReference type="InterPro" id="IPR027417">
    <property type="entry name" value="P-loop_NTPase"/>
</dbReference>
<evidence type="ECO:0000259" key="1">
    <source>
        <dbReference type="Pfam" id="PF00931"/>
    </source>
</evidence>
<dbReference type="Gene3D" id="3.40.50.300">
    <property type="entry name" value="P-loop containing nucleotide triphosphate hydrolases"/>
    <property type="match status" value="1"/>
</dbReference>
<comment type="caution">
    <text evidence="2">The sequence shown here is derived from an EMBL/GenBank/DDBJ whole genome shotgun (WGS) entry which is preliminary data.</text>
</comment>
<feature type="non-terminal residue" evidence="2">
    <location>
        <position position="1"/>
    </location>
</feature>
<reference evidence="2 3" key="1">
    <citation type="journal article" date="2019" name="Sci. Rep.">
        <title>A high-quality genome of Eragrostis curvula grass provides insights into Poaceae evolution and supports new strategies to enhance forage quality.</title>
        <authorList>
            <person name="Carballo J."/>
            <person name="Santos B.A.C.M."/>
            <person name="Zappacosta D."/>
            <person name="Garbus I."/>
            <person name="Selva J.P."/>
            <person name="Gallo C.A."/>
            <person name="Diaz A."/>
            <person name="Albertini E."/>
            <person name="Caccamo M."/>
            <person name="Echenique V."/>
        </authorList>
    </citation>
    <scope>NUCLEOTIDE SEQUENCE [LARGE SCALE GENOMIC DNA]</scope>
    <source>
        <strain evidence="3">cv. Victoria</strain>
        <tissue evidence="2">Leaf</tissue>
    </source>
</reference>
<sequence>MGGVGKTTHVTRVYKEVATSHFECSAWVAVSQTFTVEDLLRKILKELHSGVSVSASLGRLERRRYLVVLDDVWDAHLWDKLRHAFPDDVFGSSVVMTTHSGEVAKAAALERTMMLEPLPWNEAWKLFCNVAFGGRIPIRCVRSTW</sequence>
<protein>
    <recommendedName>
        <fullName evidence="1">NB-ARC domain-containing protein</fullName>
    </recommendedName>
</protein>
<dbReference type="SUPFAM" id="SSF52540">
    <property type="entry name" value="P-loop containing nucleoside triphosphate hydrolases"/>
    <property type="match status" value="1"/>
</dbReference>
<dbReference type="Proteomes" id="UP000324897">
    <property type="component" value="Chromosome 4"/>
</dbReference>
<dbReference type="PANTHER" id="PTHR36766">
    <property type="entry name" value="PLANT BROAD-SPECTRUM MILDEW RESISTANCE PROTEIN RPW8"/>
    <property type="match status" value="1"/>
</dbReference>
<dbReference type="Pfam" id="PF00931">
    <property type="entry name" value="NB-ARC"/>
    <property type="match status" value="1"/>
</dbReference>
<accession>A0A5J9VTM9</accession>
<proteinExistence type="predicted"/>
<dbReference type="AlphaFoldDB" id="A0A5J9VTM9"/>
<feature type="domain" description="NB-ARC" evidence="1">
    <location>
        <begin position="1"/>
        <end position="133"/>
    </location>
</feature>
<dbReference type="Gramene" id="TVU39549">
    <property type="protein sequence ID" value="TVU39549"/>
    <property type="gene ID" value="EJB05_12973"/>
</dbReference>
<name>A0A5J9VTM9_9POAL</name>
<keyword evidence="3" id="KW-1185">Reference proteome</keyword>
<evidence type="ECO:0000313" key="2">
    <source>
        <dbReference type="EMBL" id="TVU39549.1"/>
    </source>
</evidence>
<evidence type="ECO:0000313" key="3">
    <source>
        <dbReference type="Proteomes" id="UP000324897"/>
    </source>
</evidence>
<dbReference type="EMBL" id="RWGY01000007">
    <property type="protein sequence ID" value="TVU39549.1"/>
    <property type="molecule type" value="Genomic_DNA"/>
</dbReference>
<dbReference type="InterPro" id="IPR002182">
    <property type="entry name" value="NB-ARC"/>
</dbReference>
<dbReference type="PANTHER" id="PTHR36766:SF63">
    <property type="entry name" value="NB-ARC DOMAIN-CONTAINING PROTEIN"/>
    <property type="match status" value="1"/>
</dbReference>
<organism evidence="2 3">
    <name type="scientific">Eragrostis curvula</name>
    <name type="common">weeping love grass</name>
    <dbReference type="NCBI Taxonomy" id="38414"/>
    <lineage>
        <taxon>Eukaryota</taxon>
        <taxon>Viridiplantae</taxon>
        <taxon>Streptophyta</taxon>
        <taxon>Embryophyta</taxon>
        <taxon>Tracheophyta</taxon>
        <taxon>Spermatophyta</taxon>
        <taxon>Magnoliopsida</taxon>
        <taxon>Liliopsida</taxon>
        <taxon>Poales</taxon>
        <taxon>Poaceae</taxon>
        <taxon>PACMAD clade</taxon>
        <taxon>Chloridoideae</taxon>
        <taxon>Eragrostideae</taxon>
        <taxon>Eragrostidinae</taxon>
        <taxon>Eragrostis</taxon>
    </lineage>
</organism>
<gene>
    <name evidence="2" type="ORF">EJB05_12973</name>
</gene>